<accession>A0A235F878</accession>
<sequence length="63" mass="7482">MKGEGNMSVQFRAALEKTKQHYIEHLLKAGVFKKEDRQLYHLTLTELRLLLLNNKQRTEQKLT</sequence>
<evidence type="ECO:0000313" key="1">
    <source>
        <dbReference type="EMBL" id="OYD57468.1"/>
    </source>
</evidence>
<comment type="caution">
    <text evidence="1">The sequence shown here is derived from an EMBL/GenBank/DDBJ whole genome shotgun (WGS) entry which is preliminary data.</text>
</comment>
<dbReference type="Pfam" id="PF13076">
    <property type="entry name" value="Fur_reg_FbpA"/>
    <property type="match status" value="1"/>
</dbReference>
<reference evidence="1 2" key="1">
    <citation type="submission" date="2017-07" db="EMBL/GenBank/DDBJ databases">
        <title>Fictibacillus sp. nov. GDSW-R2A3 Genome sequencing and assembly.</title>
        <authorList>
            <person name="Mayilraj S."/>
        </authorList>
    </citation>
    <scope>NUCLEOTIDE SEQUENCE [LARGE SCALE GENOMIC DNA]</scope>
    <source>
        <strain evidence="1 2">GDSW-R2A3</strain>
    </source>
</reference>
<protein>
    <recommendedName>
        <fullName evidence="3">Fur-regulated basic protein FbpA</fullName>
    </recommendedName>
</protein>
<evidence type="ECO:0000313" key="2">
    <source>
        <dbReference type="Proteomes" id="UP000215059"/>
    </source>
</evidence>
<gene>
    <name evidence="1" type="ORF">CGZ90_12380</name>
</gene>
<organism evidence="1 2">
    <name type="scientific">Fictibacillus aquaticus</name>
    <dbReference type="NCBI Taxonomy" id="2021314"/>
    <lineage>
        <taxon>Bacteria</taxon>
        <taxon>Bacillati</taxon>
        <taxon>Bacillota</taxon>
        <taxon>Bacilli</taxon>
        <taxon>Bacillales</taxon>
        <taxon>Fictibacillaceae</taxon>
        <taxon>Fictibacillus</taxon>
    </lineage>
</organism>
<dbReference type="InterPro" id="IPR025072">
    <property type="entry name" value="Fur_reg_FbpA"/>
</dbReference>
<dbReference type="Proteomes" id="UP000215059">
    <property type="component" value="Unassembled WGS sequence"/>
</dbReference>
<proteinExistence type="predicted"/>
<evidence type="ECO:0008006" key="3">
    <source>
        <dbReference type="Google" id="ProtNLM"/>
    </source>
</evidence>
<dbReference type="EMBL" id="NOII01000003">
    <property type="protein sequence ID" value="OYD57468.1"/>
    <property type="molecule type" value="Genomic_DNA"/>
</dbReference>
<dbReference type="AlphaFoldDB" id="A0A235F878"/>
<name>A0A235F878_9BACL</name>
<keyword evidence="2" id="KW-1185">Reference proteome</keyword>